<reference evidence="1 2" key="1">
    <citation type="submission" date="2017-08" db="EMBL/GenBank/DDBJ databases">
        <title>Virgibacillus indicus sp. nov. and Virgibacillus profoundi sp. nov, two moderately halophilic bacteria isolated from marine sediment by using the Microfluidic Streak Plate.</title>
        <authorList>
            <person name="Xu B."/>
            <person name="Hu B."/>
            <person name="Wang J."/>
            <person name="Zhu Y."/>
            <person name="Huang L."/>
            <person name="Du W."/>
            <person name="Huang Y."/>
        </authorList>
    </citation>
    <scope>NUCLEOTIDE SEQUENCE [LARGE SCALE GENOMIC DNA]</scope>
    <source>
        <strain evidence="1 2">IO3-P3-H5</strain>
    </source>
</reference>
<dbReference type="Proteomes" id="UP000218887">
    <property type="component" value="Unassembled WGS sequence"/>
</dbReference>
<dbReference type="RefSeq" id="WP_095654775.1">
    <property type="nucleotide sequence ID" value="NZ_NPOA01000004.1"/>
</dbReference>
<keyword evidence="2" id="KW-1185">Reference proteome</keyword>
<name>A0A2A2IGG1_9BACI</name>
<sequence length="328" mass="35752">MNINQESRIVEVFSTDMLKGKIEVNELKDAHEYIKELASNPNPNNRYEIAQIMSFVINEGLSQRVNYLDLIADVKRTDIDTKARFKTEIDGLKAMFQAKSATTERSKVSSKYTGLDTEEVSIRPVVDFLELQTGKANLTDLAQKAAIKMELAIVKRIQDSVYAAFKGTTGVNYASGSGIAKQAFDPILFAMARAGGSTSIVGDTEALAKFTALTGFDGNVPADLAAEHNQNGMIGKYNGSSLVKLNNPFQAGSLTETELRKDLVYVIPNVEEGLKPIKVQFAGGVQTTDAPVSIDSKQVEFRFDQYIGAGVIGARKLLGVYEDTTLSE</sequence>
<proteinExistence type="predicted"/>
<organism evidence="1 2">
    <name type="scientific">Virgibacillus profundi</name>
    <dbReference type="NCBI Taxonomy" id="2024555"/>
    <lineage>
        <taxon>Bacteria</taxon>
        <taxon>Bacillati</taxon>
        <taxon>Bacillota</taxon>
        <taxon>Bacilli</taxon>
        <taxon>Bacillales</taxon>
        <taxon>Bacillaceae</taxon>
        <taxon>Virgibacillus</taxon>
    </lineage>
</organism>
<dbReference type="OrthoDB" id="2639884at2"/>
<comment type="caution">
    <text evidence="1">The sequence shown here is derived from an EMBL/GenBank/DDBJ whole genome shotgun (WGS) entry which is preliminary data.</text>
</comment>
<evidence type="ECO:0000313" key="1">
    <source>
        <dbReference type="EMBL" id="PAV30173.1"/>
    </source>
</evidence>
<protein>
    <recommendedName>
        <fullName evidence="3">Phage major capsid protein</fullName>
    </recommendedName>
</protein>
<accession>A0A2A2IGG1</accession>
<evidence type="ECO:0008006" key="3">
    <source>
        <dbReference type="Google" id="ProtNLM"/>
    </source>
</evidence>
<gene>
    <name evidence="1" type="ORF">CIL05_06815</name>
</gene>
<dbReference type="EMBL" id="NPOA01000004">
    <property type="protein sequence ID" value="PAV30173.1"/>
    <property type="molecule type" value="Genomic_DNA"/>
</dbReference>
<evidence type="ECO:0000313" key="2">
    <source>
        <dbReference type="Proteomes" id="UP000218887"/>
    </source>
</evidence>
<dbReference type="AlphaFoldDB" id="A0A2A2IGG1"/>